<evidence type="ECO:0000256" key="1">
    <source>
        <dbReference type="SAM" id="Coils"/>
    </source>
</evidence>
<dbReference type="RefSeq" id="WP_076543947.1">
    <property type="nucleotide sequence ID" value="NZ_FTNC01000003.1"/>
</dbReference>
<keyword evidence="2" id="KW-1133">Transmembrane helix</keyword>
<evidence type="ECO:0000313" key="3">
    <source>
        <dbReference type="EMBL" id="SIQ31792.1"/>
    </source>
</evidence>
<keyword evidence="1" id="KW-0175">Coiled coil</keyword>
<evidence type="ECO:0000313" key="4">
    <source>
        <dbReference type="Proteomes" id="UP000185669"/>
    </source>
</evidence>
<feature type="coiled-coil region" evidence="1">
    <location>
        <begin position="494"/>
        <end position="551"/>
    </location>
</feature>
<dbReference type="AlphaFoldDB" id="A0A1N6RSU1"/>
<dbReference type="STRING" id="56779.SAMN05421834_10391"/>
<accession>A0A1N6RSU1</accession>
<feature type="transmembrane region" description="Helical" evidence="2">
    <location>
        <begin position="565"/>
        <end position="583"/>
    </location>
</feature>
<evidence type="ECO:0000256" key="2">
    <source>
        <dbReference type="SAM" id="Phobius"/>
    </source>
</evidence>
<gene>
    <name evidence="3" type="ORF">SAMN05421834_10391</name>
</gene>
<dbReference type="EMBL" id="FTNC01000003">
    <property type="protein sequence ID" value="SIQ31792.1"/>
    <property type="molecule type" value="Genomic_DNA"/>
</dbReference>
<keyword evidence="2" id="KW-0472">Membrane</keyword>
<proteinExistence type="predicted"/>
<feature type="transmembrane region" description="Helical" evidence="2">
    <location>
        <begin position="595"/>
        <end position="616"/>
    </location>
</feature>
<reference evidence="4" key="1">
    <citation type="submission" date="2017-01" db="EMBL/GenBank/DDBJ databases">
        <authorList>
            <person name="Varghese N."/>
            <person name="Submissions S."/>
        </authorList>
    </citation>
    <scope>NUCLEOTIDE SEQUENCE [LARGE SCALE GENOMIC DNA]</scope>
    <source>
        <strain evidence="4">ATCC 700103</strain>
    </source>
</reference>
<name>A0A1N6RSU1_9FIRM</name>
<organism evidence="3 4">
    <name type="scientific">Halanaerobium kushneri</name>
    <dbReference type="NCBI Taxonomy" id="56779"/>
    <lineage>
        <taxon>Bacteria</taxon>
        <taxon>Bacillati</taxon>
        <taxon>Bacillota</taxon>
        <taxon>Clostridia</taxon>
        <taxon>Halanaerobiales</taxon>
        <taxon>Halanaerobiaceae</taxon>
        <taxon>Halanaerobium</taxon>
    </lineage>
</organism>
<keyword evidence="2" id="KW-0812">Transmembrane</keyword>
<evidence type="ECO:0008006" key="5">
    <source>
        <dbReference type="Google" id="ProtNLM"/>
    </source>
</evidence>
<protein>
    <recommendedName>
        <fullName evidence="5">PIN domain-containing protein</fullName>
    </recommendedName>
</protein>
<dbReference type="Proteomes" id="UP000185669">
    <property type="component" value="Unassembled WGS sequence"/>
</dbReference>
<keyword evidence="4" id="KW-1185">Reference proteome</keyword>
<dbReference type="OrthoDB" id="975864at2"/>
<sequence length="669" mass="78204">MKINFNKSITYSFLAYHNNNNKDIMRVFIPLIKKSFLNFKNKNDKFYGDLTLVKESIKEEFKLNIPIGMLKRIVELIASEDKRIYLFKDNNIKITEKIVFEYDSVLTRKAKEIEKINEDYNDFLISEGIDDAPEILDFIENNKKVFCELINGNNCKSCNGEYSPVARYINHIKMDRDKFKIIQEIYLGSIISCYISTDISDQKLDKKIKLILDTNFIVSLLGLHSEESNITCKQLYDIASDFGFEFIVLDITVAETKHLLFKKANELGEIKQGIFVEDDFLNTCLEKDINKTDLQRKARNIKKILADDFSLNIKEVDEDFKREARSTKLYKELRKRNYNKEGAEHDAVAILYTKKLRKNKVEKFEQANSWFLQDQRGYRRSLYNNYGELRLKITASLLLNILWLANPAKSSNLDDFARVNLLELVQVNLAEVLPDFREINELSEHLIKYQGEVIEPEEVAILAQAISSNSLQQKEAKSLNISAKISDNEFRTTLDEVLENLEKREEQKYEMKNKEIEEKDKQLLLEKKKRISSIKERIKKIGEEIKDVKNKEKLVEDFVKNRCRVNIGLAVLFLAALIFSVYWNDKNQIIKTSHYLGVLGVIVPVPVGILTATGFFKRFFVAGDENNHYRENGYKRFNYQPERDNQLIDERGELEQELKELEQDVGKDY</sequence>